<sequence>MSISKNAVAATQRPGTPAVKMIKIDQIATPEGGREFSKRAIKAMLESMKSIGLLTPITIRFDQQDSQNKAARPILVAGVLRLQAAKELGWTEIACIVAVEEAIDVELRAIAENLNRKVLTKKDRDAHIRRYADLLHERDLQYGQNVPFESKRADGKGHKPLGLAARIAVETGLSKKTIDRALNADQRAPDATDTNNTKSDPEAAFKRLQSAWRKAEAAARQQFLNWAKEQVEHVEASTQEALRTPASEAQQLAQTEGV</sequence>
<evidence type="ECO:0000313" key="3">
    <source>
        <dbReference type="EMBL" id="MDC8755360.1"/>
    </source>
</evidence>
<dbReference type="PANTHER" id="PTHR33375">
    <property type="entry name" value="CHROMOSOME-PARTITIONING PROTEIN PARB-RELATED"/>
    <property type="match status" value="1"/>
</dbReference>
<dbReference type="SUPFAM" id="SSF110849">
    <property type="entry name" value="ParB/Sulfiredoxin"/>
    <property type="match status" value="1"/>
</dbReference>
<dbReference type="InterPro" id="IPR036086">
    <property type="entry name" value="ParB/Sulfiredoxin_sf"/>
</dbReference>
<dbReference type="RefSeq" id="WP_273678573.1">
    <property type="nucleotide sequence ID" value="NZ_JAQQXQ010000009.1"/>
</dbReference>
<feature type="region of interest" description="Disordered" evidence="1">
    <location>
        <begin position="235"/>
        <end position="258"/>
    </location>
</feature>
<feature type="domain" description="ParB-like N-terminal" evidence="2">
    <location>
        <begin position="20"/>
        <end position="114"/>
    </location>
</feature>
<evidence type="ECO:0000259" key="2">
    <source>
        <dbReference type="SMART" id="SM00470"/>
    </source>
</evidence>
<organism evidence="3 4">
    <name type="scientific">Erythrobacter fulvus</name>
    <dbReference type="NCBI Taxonomy" id="2987523"/>
    <lineage>
        <taxon>Bacteria</taxon>
        <taxon>Pseudomonadati</taxon>
        <taxon>Pseudomonadota</taxon>
        <taxon>Alphaproteobacteria</taxon>
        <taxon>Sphingomonadales</taxon>
        <taxon>Erythrobacteraceae</taxon>
        <taxon>Erythrobacter/Porphyrobacter group</taxon>
        <taxon>Erythrobacter</taxon>
    </lineage>
</organism>
<dbReference type="Gene3D" id="3.90.1530.10">
    <property type="entry name" value="Conserved hypothetical protein from pyrococcus furiosus pfu- 392566-001, ParB domain"/>
    <property type="match status" value="1"/>
</dbReference>
<dbReference type="Pfam" id="PF09829">
    <property type="entry name" value="DUF2057"/>
    <property type="match status" value="1"/>
</dbReference>
<protein>
    <submittedName>
        <fullName evidence="3">ParB N-terminal domain-containing protein</fullName>
    </submittedName>
</protein>
<accession>A0ABT5JRI0</accession>
<dbReference type="InterPro" id="IPR003115">
    <property type="entry name" value="ParB_N"/>
</dbReference>
<feature type="compositionally biased region" description="Polar residues" evidence="1">
    <location>
        <begin position="236"/>
        <end position="258"/>
    </location>
</feature>
<dbReference type="PANTHER" id="PTHR33375:SF1">
    <property type="entry name" value="CHROMOSOME-PARTITIONING PROTEIN PARB-RELATED"/>
    <property type="match status" value="1"/>
</dbReference>
<evidence type="ECO:0000313" key="4">
    <source>
        <dbReference type="Proteomes" id="UP001216558"/>
    </source>
</evidence>
<gene>
    <name evidence="3" type="ORF">OIK40_11990</name>
</gene>
<proteinExistence type="predicted"/>
<keyword evidence="4" id="KW-1185">Reference proteome</keyword>
<dbReference type="InterPro" id="IPR050336">
    <property type="entry name" value="Chromosome_partition/occlusion"/>
</dbReference>
<dbReference type="Proteomes" id="UP001216558">
    <property type="component" value="Unassembled WGS sequence"/>
</dbReference>
<dbReference type="EMBL" id="JAQQXQ010000009">
    <property type="protein sequence ID" value="MDC8755360.1"/>
    <property type="molecule type" value="Genomic_DNA"/>
</dbReference>
<dbReference type="Pfam" id="PF02195">
    <property type="entry name" value="ParB_N"/>
    <property type="match status" value="1"/>
</dbReference>
<name>A0ABT5JRI0_9SPHN</name>
<comment type="caution">
    <text evidence="3">The sequence shown here is derived from an EMBL/GenBank/DDBJ whole genome shotgun (WGS) entry which is preliminary data.</text>
</comment>
<dbReference type="InterPro" id="IPR018635">
    <property type="entry name" value="UPF0319"/>
</dbReference>
<feature type="region of interest" description="Disordered" evidence="1">
    <location>
        <begin position="180"/>
        <end position="201"/>
    </location>
</feature>
<reference evidence="3 4" key="1">
    <citation type="submission" date="2022-10" db="EMBL/GenBank/DDBJ databases">
        <title>Erythrobacter sp. sf7 Genome sequencing.</title>
        <authorList>
            <person name="Park S."/>
        </authorList>
    </citation>
    <scope>NUCLEOTIDE SEQUENCE [LARGE SCALE GENOMIC DNA]</scope>
    <source>
        <strain evidence="4">sf7</strain>
    </source>
</reference>
<dbReference type="SMART" id="SM00470">
    <property type="entry name" value="ParB"/>
    <property type="match status" value="1"/>
</dbReference>
<evidence type="ECO:0000256" key="1">
    <source>
        <dbReference type="SAM" id="MobiDB-lite"/>
    </source>
</evidence>